<accession>A0ABU7VMT4</accession>
<organism evidence="1 2">
    <name type="scientific">Paenibacillus haidiansis</name>
    <dbReference type="NCBI Taxonomy" id="1574488"/>
    <lineage>
        <taxon>Bacteria</taxon>
        <taxon>Bacillati</taxon>
        <taxon>Bacillota</taxon>
        <taxon>Bacilli</taxon>
        <taxon>Bacillales</taxon>
        <taxon>Paenibacillaceae</taxon>
        <taxon>Paenibacillus</taxon>
    </lineage>
</organism>
<name>A0ABU7VMT4_9BACL</name>
<comment type="caution">
    <text evidence="1">The sequence shown here is derived from an EMBL/GenBank/DDBJ whole genome shotgun (WGS) entry which is preliminary data.</text>
</comment>
<proteinExistence type="predicted"/>
<reference evidence="1 2" key="1">
    <citation type="submission" date="2024-02" db="EMBL/GenBank/DDBJ databases">
        <title>A nitrogen-fixing paenibacillus bacterium.</title>
        <authorList>
            <person name="Zhang W.L."/>
            <person name="Chen S.F."/>
        </authorList>
    </citation>
    <scope>NUCLEOTIDE SEQUENCE [LARGE SCALE GENOMIC DNA]</scope>
    <source>
        <strain evidence="1 2">M1</strain>
    </source>
</reference>
<gene>
    <name evidence="1" type="ORF">V3851_04485</name>
</gene>
<evidence type="ECO:0000313" key="2">
    <source>
        <dbReference type="Proteomes" id="UP001306950"/>
    </source>
</evidence>
<keyword evidence="2" id="KW-1185">Reference proteome</keyword>
<dbReference type="EMBL" id="JAZHPZ010000002">
    <property type="protein sequence ID" value="MEF2965080.1"/>
    <property type="molecule type" value="Genomic_DNA"/>
</dbReference>
<dbReference type="RefSeq" id="WP_331845322.1">
    <property type="nucleotide sequence ID" value="NZ_JAZHPZ010000002.1"/>
</dbReference>
<protein>
    <submittedName>
        <fullName evidence="1">Uncharacterized protein</fullName>
    </submittedName>
</protein>
<dbReference type="Proteomes" id="UP001306950">
    <property type="component" value="Unassembled WGS sequence"/>
</dbReference>
<evidence type="ECO:0000313" key="1">
    <source>
        <dbReference type="EMBL" id="MEF2965080.1"/>
    </source>
</evidence>
<sequence>MTIRIKFSESLDDQAAMTKAGGNIVVPAGKKPMFSFPSEYHYRQYLTYQREMKNALGGNQGR</sequence>